<name>A0ABY3U625_9MYCO</name>
<dbReference type="RefSeq" id="WP_240171221.1">
    <property type="nucleotide sequence ID" value="NZ_CP092365.1"/>
</dbReference>
<organism evidence="1 2">
    <name type="scientific">Mycolicibacillus parakoreensis</name>
    <dbReference type="NCBI Taxonomy" id="1069221"/>
    <lineage>
        <taxon>Bacteria</taxon>
        <taxon>Bacillati</taxon>
        <taxon>Actinomycetota</taxon>
        <taxon>Actinomycetes</taxon>
        <taxon>Mycobacteriales</taxon>
        <taxon>Mycobacteriaceae</taxon>
        <taxon>Mycolicibacillus</taxon>
    </lineage>
</organism>
<keyword evidence="2" id="KW-1185">Reference proteome</keyword>
<proteinExistence type="predicted"/>
<accession>A0ABY3U625</accession>
<dbReference type="Proteomes" id="UP001055200">
    <property type="component" value="Chromosome"/>
</dbReference>
<sequence>MHEITVNQVDVDGEVVTTAATAPEVMAVTVGTTGEILDVHLAAGRPRSLSGAELRDIFVTCAQVAFAQRHDPLTEDDTDLSG</sequence>
<evidence type="ECO:0000313" key="2">
    <source>
        <dbReference type="Proteomes" id="UP001055200"/>
    </source>
</evidence>
<reference evidence="1" key="1">
    <citation type="submission" date="2022-08" db="EMBL/GenBank/DDBJ databases">
        <title>Complete genome sequence of 14 non-tuberculosis mycobacteria type-strains.</title>
        <authorList>
            <person name="Igarashi Y."/>
            <person name="Osugi A."/>
            <person name="Mitarai S."/>
        </authorList>
    </citation>
    <scope>NUCLEOTIDE SEQUENCE</scope>
    <source>
        <strain evidence="1">DSM 45575</strain>
    </source>
</reference>
<gene>
    <name evidence="1" type="ORF">MIU77_00785</name>
</gene>
<dbReference type="EMBL" id="CP092365">
    <property type="protein sequence ID" value="ULN52962.1"/>
    <property type="molecule type" value="Genomic_DNA"/>
</dbReference>
<protein>
    <submittedName>
        <fullName evidence="1">Uncharacterized protein</fullName>
    </submittedName>
</protein>
<evidence type="ECO:0000313" key="1">
    <source>
        <dbReference type="EMBL" id="ULN52962.1"/>
    </source>
</evidence>